<organism evidence="2">
    <name type="scientific">Fagus sylvatica</name>
    <name type="common">Beechnut</name>
    <dbReference type="NCBI Taxonomy" id="28930"/>
    <lineage>
        <taxon>Eukaryota</taxon>
        <taxon>Viridiplantae</taxon>
        <taxon>Streptophyta</taxon>
        <taxon>Embryophyta</taxon>
        <taxon>Tracheophyta</taxon>
        <taxon>Spermatophyta</taxon>
        <taxon>Magnoliopsida</taxon>
        <taxon>eudicotyledons</taxon>
        <taxon>Gunneridae</taxon>
        <taxon>Pentapetalae</taxon>
        <taxon>rosids</taxon>
        <taxon>fabids</taxon>
        <taxon>Fagales</taxon>
        <taxon>Fagaceae</taxon>
        <taxon>Fagus</taxon>
    </lineage>
</organism>
<feature type="region of interest" description="Disordered" evidence="1">
    <location>
        <begin position="190"/>
        <end position="218"/>
    </location>
</feature>
<name>A0A2N9FXK5_FAGSY</name>
<dbReference type="AlphaFoldDB" id="A0A2N9FXK5"/>
<evidence type="ECO:0000313" key="2">
    <source>
        <dbReference type="EMBL" id="SPC91514.1"/>
    </source>
</evidence>
<protein>
    <submittedName>
        <fullName evidence="2">Uncharacterized protein</fullName>
    </submittedName>
</protein>
<dbReference type="EMBL" id="OIVN01001228">
    <property type="protein sequence ID" value="SPC91514.1"/>
    <property type="molecule type" value="Genomic_DNA"/>
</dbReference>
<reference evidence="2" key="1">
    <citation type="submission" date="2018-02" db="EMBL/GenBank/DDBJ databases">
        <authorList>
            <person name="Cohen D.B."/>
            <person name="Kent A.D."/>
        </authorList>
    </citation>
    <scope>NUCLEOTIDE SEQUENCE</scope>
</reference>
<accession>A0A2N9FXK5</accession>
<sequence>MRGSLFRDKAMLWCPSHHKEEDETVRVLLYLVISWGSWVGGVGDLDSDWELELSESFSSREPRDRAERSLSFTLRGMRSFGWPRLRRASLFCWPRPSLLDMAPSSALLANPWLGLVCREGASFCGGAGCGGGIGCCGGVGCSGGAVCNGGAVCSGGVGCSGGAVCNGGVGNTDTPPATTPSIISRGSLEPREGRYEVPEETLDELASSTTTEGGRREVDGIPDIQANLSSLQTSI</sequence>
<proteinExistence type="predicted"/>
<evidence type="ECO:0000256" key="1">
    <source>
        <dbReference type="SAM" id="MobiDB-lite"/>
    </source>
</evidence>
<gene>
    <name evidence="2" type="ORF">FSB_LOCUS19396</name>
</gene>